<evidence type="ECO:0000256" key="3">
    <source>
        <dbReference type="ARBA" id="ARBA00022723"/>
    </source>
</evidence>
<evidence type="ECO:0000256" key="6">
    <source>
        <dbReference type="ARBA" id="ARBA00023004"/>
    </source>
</evidence>
<evidence type="ECO:0000256" key="7">
    <source>
        <dbReference type="ARBA" id="ARBA00023014"/>
    </source>
</evidence>
<dbReference type="Pfam" id="PF10576">
    <property type="entry name" value="EndIII_4Fe-2S"/>
    <property type="match status" value="1"/>
</dbReference>
<dbReference type="InterPro" id="IPR000445">
    <property type="entry name" value="HhH_motif"/>
</dbReference>
<keyword evidence="9 12" id="KW-0234">DNA repair</keyword>
<evidence type="ECO:0000313" key="14">
    <source>
        <dbReference type="EMBL" id="MBM7555523.1"/>
    </source>
</evidence>
<evidence type="ECO:0000256" key="12">
    <source>
        <dbReference type="HAMAP-Rule" id="MF_00942"/>
    </source>
</evidence>
<dbReference type="Pfam" id="PF00730">
    <property type="entry name" value="HhH-GPD"/>
    <property type="match status" value="1"/>
</dbReference>
<dbReference type="EC" id="4.2.99.18" evidence="12"/>
<comment type="similarity">
    <text evidence="1 12">Belongs to the Nth/MutY family.</text>
</comment>
<dbReference type="FunFam" id="1.10.1670.10:FF:000001">
    <property type="entry name" value="Endonuclease III"/>
    <property type="match status" value="1"/>
</dbReference>
<evidence type="ECO:0000256" key="9">
    <source>
        <dbReference type="ARBA" id="ARBA00023204"/>
    </source>
</evidence>
<dbReference type="InterPro" id="IPR003265">
    <property type="entry name" value="HhH-GPD_domain"/>
</dbReference>
<dbReference type="GO" id="GO:0006285">
    <property type="term" value="P:base-excision repair, AP site formation"/>
    <property type="evidence" value="ECO:0007669"/>
    <property type="project" value="TreeGrafter"/>
</dbReference>
<dbReference type="GO" id="GO:0019104">
    <property type="term" value="F:DNA N-glycosylase activity"/>
    <property type="evidence" value="ECO:0007669"/>
    <property type="project" value="UniProtKB-UniRule"/>
</dbReference>
<accession>A0A938XNB1</accession>
<dbReference type="PROSITE" id="PS00764">
    <property type="entry name" value="ENDONUCLEASE_III_1"/>
    <property type="match status" value="1"/>
</dbReference>
<dbReference type="GO" id="GO:0051539">
    <property type="term" value="F:4 iron, 4 sulfur cluster binding"/>
    <property type="evidence" value="ECO:0007669"/>
    <property type="project" value="UniProtKB-UniRule"/>
</dbReference>
<dbReference type="NCBIfam" id="TIGR01083">
    <property type="entry name" value="nth"/>
    <property type="match status" value="1"/>
</dbReference>
<keyword evidence="8 12" id="KW-0238">DNA-binding</keyword>
<keyword evidence="14" id="KW-0255">Endonuclease</keyword>
<keyword evidence="2 12" id="KW-0004">4Fe-4S</keyword>
<dbReference type="RefSeq" id="WP_204700228.1">
    <property type="nucleotide sequence ID" value="NZ_JAFBDQ010000001.1"/>
</dbReference>
<dbReference type="SUPFAM" id="SSF48150">
    <property type="entry name" value="DNA-glycosylase"/>
    <property type="match status" value="1"/>
</dbReference>
<keyword evidence="10 12" id="KW-0456">Lyase</keyword>
<comment type="cofactor">
    <cofactor evidence="12">
        <name>[4Fe-4S] cluster</name>
        <dbReference type="ChEBI" id="CHEBI:49883"/>
    </cofactor>
    <text evidence="12">Binds 1 [4Fe-4S] cluster.</text>
</comment>
<dbReference type="InterPro" id="IPR005759">
    <property type="entry name" value="Nth"/>
</dbReference>
<dbReference type="InterPro" id="IPR023170">
    <property type="entry name" value="HhH_base_excis_C"/>
</dbReference>
<reference evidence="14" key="1">
    <citation type="submission" date="2021-01" db="EMBL/GenBank/DDBJ databases">
        <title>Genomic Encyclopedia of Type Strains, Phase IV (KMG-IV): sequencing the most valuable type-strain genomes for metagenomic binning, comparative biology and taxonomic classification.</title>
        <authorList>
            <person name="Goeker M."/>
        </authorList>
    </citation>
    <scope>NUCLEOTIDE SEQUENCE</scope>
    <source>
        <strain evidence="14">DSM 23230</strain>
    </source>
</reference>
<dbReference type="Pfam" id="PF00633">
    <property type="entry name" value="HHH"/>
    <property type="match status" value="1"/>
</dbReference>
<dbReference type="Gene3D" id="1.10.1670.10">
    <property type="entry name" value="Helix-hairpin-Helix base-excision DNA repair enzymes (C-terminal)"/>
    <property type="match status" value="1"/>
</dbReference>
<comment type="caution">
    <text evidence="14">The sequence shown here is derived from an EMBL/GenBank/DDBJ whole genome shotgun (WGS) entry which is preliminary data.</text>
</comment>
<dbReference type="SMART" id="SM00478">
    <property type="entry name" value="ENDO3c"/>
    <property type="match status" value="1"/>
</dbReference>
<evidence type="ECO:0000256" key="11">
    <source>
        <dbReference type="ARBA" id="ARBA00023295"/>
    </source>
</evidence>
<dbReference type="InterPro" id="IPR011257">
    <property type="entry name" value="DNA_glycosylase"/>
</dbReference>
<dbReference type="Gene3D" id="1.10.340.30">
    <property type="entry name" value="Hypothetical protein, domain 2"/>
    <property type="match status" value="1"/>
</dbReference>
<dbReference type="Proteomes" id="UP000774000">
    <property type="component" value="Unassembled WGS sequence"/>
</dbReference>
<feature type="binding site" evidence="12">
    <location>
        <position position="206"/>
    </location>
    <ligand>
        <name>[4Fe-4S] cluster</name>
        <dbReference type="ChEBI" id="CHEBI:49883"/>
    </ligand>
</feature>
<gene>
    <name evidence="12" type="primary">nth</name>
    <name evidence="14" type="ORF">JOC47_000347</name>
</gene>
<evidence type="ECO:0000313" key="15">
    <source>
        <dbReference type="Proteomes" id="UP000774000"/>
    </source>
</evidence>
<organism evidence="14 15">
    <name type="scientific">Halanaerobacter jeridensis</name>
    <dbReference type="NCBI Taxonomy" id="706427"/>
    <lineage>
        <taxon>Bacteria</taxon>
        <taxon>Bacillati</taxon>
        <taxon>Bacillota</taxon>
        <taxon>Clostridia</taxon>
        <taxon>Halanaerobiales</taxon>
        <taxon>Halobacteroidaceae</taxon>
        <taxon>Halanaerobacter</taxon>
    </lineage>
</organism>
<keyword evidence="5 12" id="KW-0378">Hydrolase</keyword>
<protein>
    <recommendedName>
        <fullName evidence="12">Endonuclease III</fullName>
        <ecNumber evidence="12">4.2.99.18</ecNumber>
    </recommendedName>
    <alternativeName>
        <fullName evidence="12">DNA-(apurinic or apyrimidinic site) lyase</fullName>
    </alternativeName>
</protein>
<evidence type="ECO:0000256" key="10">
    <source>
        <dbReference type="ARBA" id="ARBA00023239"/>
    </source>
</evidence>
<feature type="binding site" evidence="12">
    <location>
        <position position="197"/>
    </location>
    <ligand>
        <name>[4Fe-4S] cluster</name>
        <dbReference type="ChEBI" id="CHEBI:49883"/>
    </ligand>
</feature>
<evidence type="ECO:0000256" key="4">
    <source>
        <dbReference type="ARBA" id="ARBA00022763"/>
    </source>
</evidence>
<proteinExistence type="inferred from homology"/>
<evidence type="ECO:0000256" key="2">
    <source>
        <dbReference type="ARBA" id="ARBA00022485"/>
    </source>
</evidence>
<dbReference type="PIRSF" id="PIRSF001435">
    <property type="entry name" value="Nth"/>
    <property type="match status" value="1"/>
</dbReference>
<keyword evidence="14" id="KW-0540">Nuclease</keyword>
<keyword evidence="7 12" id="KW-0411">Iron-sulfur</keyword>
<dbReference type="FunFam" id="1.10.340.30:FF:000001">
    <property type="entry name" value="Endonuclease III"/>
    <property type="match status" value="1"/>
</dbReference>
<dbReference type="EMBL" id="JAFBDQ010000001">
    <property type="protein sequence ID" value="MBM7555523.1"/>
    <property type="molecule type" value="Genomic_DNA"/>
</dbReference>
<evidence type="ECO:0000259" key="13">
    <source>
        <dbReference type="SMART" id="SM00478"/>
    </source>
</evidence>
<dbReference type="GO" id="GO:0140078">
    <property type="term" value="F:class I DNA-(apurinic or apyrimidinic site) endonuclease activity"/>
    <property type="evidence" value="ECO:0007669"/>
    <property type="project" value="UniProtKB-EC"/>
</dbReference>
<dbReference type="PANTHER" id="PTHR10359:SF18">
    <property type="entry name" value="ENDONUCLEASE III"/>
    <property type="match status" value="1"/>
</dbReference>
<dbReference type="PANTHER" id="PTHR10359">
    <property type="entry name" value="A/G-SPECIFIC ADENINE GLYCOSYLASE/ENDONUCLEASE III"/>
    <property type="match status" value="1"/>
</dbReference>
<dbReference type="InterPro" id="IPR003651">
    <property type="entry name" value="Endonuclease3_FeS-loop_motif"/>
</dbReference>
<feature type="domain" description="HhH-GPD" evidence="13">
    <location>
        <begin position="41"/>
        <end position="188"/>
    </location>
</feature>
<name>A0A938XNB1_9FIRM</name>
<sequence length="211" mass="24233">MEQKTEAEVEAILSALEELYPNPETALEYENTFQLLIAVILSAQTTDKQVNKITNELFNEFKKPADIADLSPEELEPHIQGLGLYRNKSKYIVQTCRKLVEEYEGQVPRDRKELMKLSGVGRKTANVVSSCAFGEDAIAVDTHVFRVSNRLGLADSDKVKEVEQQLMEVIPQDKWSLAHHWLIFHGRETCKARSPRCEDCELHQYCNYYQQ</sequence>
<comment type="catalytic activity">
    <reaction evidence="12">
        <text>2'-deoxyribonucleotide-(2'-deoxyribose 5'-phosphate)-2'-deoxyribonucleotide-DNA = a 3'-end 2'-deoxyribonucleotide-(2,3-dehydro-2,3-deoxyribose 5'-phosphate)-DNA + a 5'-end 5'-phospho-2'-deoxyribonucleoside-DNA + H(+)</text>
        <dbReference type="Rhea" id="RHEA:66592"/>
        <dbReference type="Rhea" id="RHEA-COMP:13180"/>
        <dbReference type="Rhea" id="RHEA-COMP:16897"/>
        <dbReference type="Rhea" id="RHEA-COMP:17067"/>
        <dbReference type="ChEBI" id="CHEBI:15378"/>
        <dbReference type="ChEBI" id="CHEBI:136412"/>
        <dbReference type="ChEBI" id="CHEBI:157695"/>
        <dbReference type="ChEBI" id="CHEBI:167181"/>
        <dbReference type="EC" id="4.2.99.18"/>
    </reaction>
</comment>
<keyword evidence="6 12" id="KW-0408">Iron</keyword>
<keyword evidence="3 12" id="KW-0479">Metal-binding</keyword>
<evidence type="ECO:0000256" key="8">
    <source>
        <dbReference type="ARBA" id="ARBA00023125"/>
    </source>
</evidence>
<feature type="binding site" evidence="12">
    <location>
        <position position="190"/>
    </location>
    <ligand>
        <name>[4Fe-4S] cluster</name>
        <dbReference type="ChEBI" id="CHEBI:49883"/>
    </ligand>
</feature>
<keyword evidence="4 12" id="KW-0227">DNA damage</keyword>
<evidence type="ECO:0000256" key="1">
    <source>
        <dbReference type="ARBA" id="ARBA00008343"/>
    </source>
</evidence>
<dbReference type="GO" id="GO:0003677">
    <property type="term" value="F:DNA binding"/>
    <property type="evidence" value="ECO:0007669"/>
    <property type="project" value="UniProtKB-UniRule"/>
</dbReference>
<dbReference type="AlphaFoldDB" id="A0A938XNB1"/>
<comment type="function">
    <text evidence="12">DNA repair enzyme that has both DNA N-glycosylase activity and AP-lyase activity. The DNA N-glycosylase activity releases various damaged pyrimidines from DNA by cleaving the N-glycosidic bond, leaving an AP (apurinic/apyrimidinic) site. The AP-lyase activity cleaves the phosphodiester bond 3' to the AP site by a beta-elimination, leaving a 3'-terminal unsaturated sugar and a product with a terminal 5'-phosphate.</text>
</comment>
<keyword evidence="15" id="KW-1185">Reference proteome</keyword>
<feature type="binding site" evidence="12">
    <location>
        <position position="200"/>
    </location>
    <ligand>
        <name>[4Fe-4S] cluster</name>
        <dbReference type="ChEBI" id="CHEBI:49883"/>
    </ligand>
</feature>
<dbReference type="HAMAP" id="MF_00942">
    <property type="entry name" value="Nth"/>
    <property type="match status" value="1"/>
</dbReference>
<dbReference type="GO" id="GO:0046872">
    <property type="term" value="F:metal ion binding"/>
    <property type="evidence" value="ECO:0007669"/>
    <property type="project" value="UniProtKB-KW"/>
</dbReference>
<evidence type="ECO:0000256" key="5">
    <source>
        <dbReference type="ARBA" id="ARBA00022801"/>
    </source>
</evidence>
<keyword evidence="11 12" id="KW-0326">Glycosidase</keyword>
<dbReference type="InterPro" id="IPR004035">
    <property type="entry name" value="Endouclease-III_FeS-bd_BS"/>
</dbReference>
<dbReference type="CDD" id="cd00056">
    <property type="entry name" value="ENDO3c"/>
    <property type="match status" value="1"/>
</dbReference>
<dbReference type="SMART" id="SM00525">
    <property type="entry name" value="FES"/>
    <property type="match status" value="1"/>
</dbReference>